<evidence type="ECO:0000256" key="4">
    <source>
        <dbReference type="ARBA" id="ARBA00022989"/>
    </source>
</evidence>
<evidence type="ECO:0000256" key="5">
    <source>
        <dbReference type="ARBA" id="ARBA00023136"/>
    </source>
</evidence>
<evidence type="ECO:0000256" key="6">
    <source>
        <dbReference type="SAM" id="MobiDB-lite"/>
    </source>
</evidence>
<sequence>MHAMLPNMLLAMLVPIIWGSTYVITTEWLPEGAPLWSAVFRALPAGLLLLVFCRRFPQGQWWWRALVLGTLNIGAFFYLLFLAAYSMPGGIAALLISSQPLWVLLFGASLLRQAFTAQHILACVVGALGVAGLVIQSDASLNAVGVSASILGAICMALGVVLAKQWGKPEGVSLLDVTGWQLTVGGIVLMPLAMWSEPFPQSMTMENYVGLGFLCLVGALMTYIIWFRCIQRLPAFLVSIITLLSPLSATVLGYLVLDEQLNIEQGIGAALIISAMFMAQRAGKSAENTSTPSPQPARRSFSNERI</sequence>
<dbReference type="PANTHER" id="PTHR32322:SF2">
    <property type="entry name" value="EAMA DOMAIN-CONTAINING PROTEIN"/>
    <property type="match status" value="1"/>
</dbReference>
<dbReference type="SUPFAM" id="SSF103481">
    <property type="entry name" value="Multidrug resistance efflux transporter EmrE"/>
    <property type="match status" value="2"/>
</dbReference>
<accession>A0ABT5QR67</accession>
<dbReference type="InterPro" id="IPR050638">
    <property type="entry name" value="AA-Vitamin_Transporters"/>
</dbReference>
<feature type="transmembrane region" description="Helical" evidence="7">
    <location>
        <begin position="141"/>
        <end position="162"/>
    </location>
</feature>
<dbReference type="RefSeq" id="WP_274143624.1">
    <property type="nucleotide sequence ID" value="NZ_JAJUBB010000014.1"/>
</dbReference>
<evidence type="ECO:0000256" key="2">
    <source>
        <dbReference type="ARBA" id="ARBA00007362"/>
    </source>
</evidence>
<feature type="transmembrane region" description="Helical" evidence="7">
    <location>
        <begin position="118"/>
        <end position="135"/>
    </location>
</feature>
<evidence type="ECO:0000256" key="3">
    <source>
        <dbReference type="ARBA" id="ARBA00022692"/>
    </source>
</evidence>
<keyword evidence="10" id="KW-1185">Reference proteome</keyword>
<dbReference type="InterPro" id="IPR000620">
    <property type="entry name" value="EamA_dom"/>
</dbReference>
<feature type="region of interest" description="Disordered" evidence="6">
    <location>
        <begin position="284"/>
        <end position="306"/>
    </location>
</feature>
<proteinExistence type="inferred from homology"/>
<evidence type="ECO:0000313" key="9">
    <source>
        <dbReference type="EMBL" id="MDD1783000.1"/>
    </source>
</evidence>
<feature type="transmembrane region" description="Helical" evidence="7">
    <location>
        <begin position="35"/>
        <end position="53"/>
    </location>
</feature>
<comment type="caution">
    <text evidence="9">The sequence shown here is derived from an EMBL/GenBank/DDBJ whole genome shotgun (WGS) entry which is preliminary data.</text>
</comment>
<feature type="transmembrane region" description="Helical" evidence="7">
    <location>
        <begin position="208"/>
        <end position="226"/>
    </location>
</feature>
<evidence type="ECO:0000256" key="1">
    <source>
        <dbReference type="ARBA" id="ARBA00004141"/>
    </source>
</evidence>
<evidence type="ECO:0000259" key="8">
    <source>
        <dbReference type="Pfam" id="PF00892"/>
    </source>
</evidence>
<comment type="subcellular location">
    <subcellularLocation>
        <location evidence="1">Membrane</location>
        <topology evidence="1">Multi-pass membrane protein</topology>
    </subcellularLocation>
</comment>
<dbReference type="Pfam" id="PF00892">
    <property type="entry name" value="EamA"/>
    <property type="match status" value="2"/>
</dbReference>
<dbReference type="Proteomes" id="UP001149821">
    <property type="component" value="Unassembled WGS sequence"/>
</dbReference>
<feature type="transmembrane region" description="Helical" evidence="7">
    <location>
        <begin position="174"/>
        <end position="196"/>
    </location>
</feature>
<feature type="transmembrane region" description="Helical" evidence="7">
    <location>
        <begin position="65"/>
        <end position="85"/>
    </location>
</feature>
<comment type="similarity">
    <text evidence="2">Belongs to the EamA transporter family.</text>
</comment>
<keyword evidence="5 7" id="KW-0472">Membrane</keyword>
<keyword evidence="3 7" id="KW-0812">Transmembrane</keyword>
<dbReference type="EMBL" id="JAJUBB010000014">
    <property type="protein sequence ID" value="MDD1783000.1"/>
    <property type="molecule type" value="Genomic_DNA"/>
</dbReference>
<dbReference type="InterPro" id="IPR037185">
    <property type="entry name" value="EmrE-like"/>
</dbReference>
<evidence type="ECO:0000256" key="7">
    <source>
        <dbReference type="SAM" id="Phobius"/>
    </source>
</evidence>
<feature type="domain" description="EamA" evidence="8">
    <location>
        <begin position="145"/>
        <end position="278"/>
    </location>
</feature>
<feature type="transmembrane region" description="Helical" evidence="7">
    <location>
        <begin position="233"/>
        <end position="257"/>
    </location>
</feature>
<organism evidence="9 10">
    <name type="scientific">Enterovibrio qingdaonensis</name>
    <dbReference type="NCBI Taxonomy" id="2899818"/>
    <lineage>
        <taxon>Bacteria</taxon>
        <taxon>Pseudomonadati</taxon>
        <taxon>Pseudomonadota</taxon>
        <taxon>Gammaproteobacteria</taxon>
        <taxon>Vibrionales</taxon>
        <taxon>Vibrionaceae</taxon>
        <taxon>Enterovibrio</taxon>
    </lineage>
</organism>
<keyword evidence="4 7" id="KW-1133">Transmembrane helix</keyword>
<feature type="domain" description="EamA" evidence="8">
    <location>
        <begin position="8"/>
        <end position="134"/>
    </location>
</feature>
<protein>
    <submittedName>
        <fullName evidence="9">DMT family transporter</fullName>
    </submittedName>
</protein>
<name>A0ABT5QR67_9GAMM</name>
<reference evidence="9" key="1">
    <citation type="submission" date="2021-12" db="EMBL/GenBank/DDBJ databases">
        <title>Enterovibrio ZSDZ35 sp. nov. and Enterovibrio ZSDZ42 sp. nov., isolated from coastal seawater in Qingdao.</title>
        <authorList>
            <person name="Zhang P."/>
        </authorList>
    </citation>
    <scope>NUCLEOTIDE SEQUENCE</scope>
    <source>
        <strain evidence="9">ZSDZ35</strain>
    </source>
</reference>
<dbReference type="PANTHER" id="PTHR32322">
    <property type="entry name" value="INNER MEMBRANE TRANSPORTER"/>
    <property type="match status" value="1"/>
</dbReference>
<evidence type="ECO:0000313" key="10">
    <source>
        <dbReference type="Proteomes" id="UP001149821"/>
    </source>
</evidence>
<gene>
    <name evidence="9" type="ORF">LRP49_17680</name>
</gene>